<dbReference type="PaxDb" id="190304-FN0727"/>
<dbReference type="Proteomes" id="UP000241660">
    <property type="component" value="Chromosome"/>
</dbReference>
<reference evidence="3" key="2">
    <citation type="journal article" date="2018" name="MSphere">
        <title>Fusobacterium Genomics Using MinION and Illumina Sequencing Enables Genome Completion and Correction.</title>
        <authorList>
            <person name="Todd S.M."/>
            <person name="Settlage R.E."/>
            <person name="Lahmers K.K."/>
            <person name="Slade D.J."/>
        </authorList>
    </citation>
    <scope>NUCLEOTIDE SEQUENCE [LARGE SCALE GENOMIC DNA]</scope>
    <source>
        <strain evidence="3">ATCC 25586</strain>
    </source>
</reference>
<keyword evidence="3" id="KW-1185">Reference proteome</keyword>
<name>Q8RFH1_FUSNN</name>
<evidence type="ECO:0000313" key="1">
    <source>
        <dbReference type="EMBL" id="AAL94923.1"/>
    </source>
</evidence>
<proteinExistence type="predicted"/>
<gene>
    <name evidence="1" type="ordered locus">FN0727</name>
    <name evidence="2" type="ORF">C7Y58_06680</name>
</gene>
<dbReference type="EMBL" id="CP028101">
    <property type="protein sequence ID" value="AVQ15126.1"/>
    <property type="molecule type" value="Genomic_DNA"/>
</dbReference>
<dbReference type="BioCyc" id="FNUC190304:G1FZS-1313-MONOMER"/>
<reference evidence="1" key="1">
    <citation type="journal article" date="2002" name="J. Bacteriol.">
        <title>Genome sequence and analysis of the oral bacterium Fusobacterium nucleatum strain ATCC 25586.</title>
        <authorList>
            <person name="Kapatral V."/>
            <person name="Anderson I."/>
            <person name="Ivanova N."/>
            <person name="Reznik G."/>
            <person name="Los T."/>
            <person name="Lykidis A."/>
            <person name="Bhattacharyya A."/>
            <person name="Bartman A."/>
            <person name="Gardner W."/>
            <person name="Grechkin G."/>
            <person name="Zhu L."/>
            <person name="Vasieva O."/>
            <person name="Chu L."/>
            <person name="Kogan Y."/>
            <person name="Chaga O."/>
            <person name="Goltsman E."/>
            <person name="Bernal A."/>
            <person name="Larsen N."/>
            <person name="D'Souza M."/>
            <person name="Walunas T."/>
            <person name="Pusch G."/>
            <person name="Haselkorn R."/>
            <person name="Fonstein M."/>
            <person name="Kyrpides N."/>
            <person name="Overbeek R."/>
        </authorList>
    </citation>
    <scope>NUCLEOTIDE SEQUENCE [LARGE SCALE GENOMIC DNA]</scope>
    <source>
        <strain evidence="1">ATCC 25586</strain>
    </source>
</reference>
<reference evidence="2" key="3">
    <citation type="submission" date="2018-03" db="EMBL/GenBank/DDBJ databases">
        <title>Complete Fusobacterium genomes using hybrid Minion sequencing.</title>
        <authorList>
            <person name="Slade D.J."/>
            <person name="Lahmers K."/>
        </authorList>
    </citation>
    <scope>NUCLEOTIDE SEQUENCE</scope>
    <source>
        <strain evidence="2">ATCC 25586</strain>
    </source>
</reference>
<accession>Q8RFH1</accession>
<dbReference type="HOGENOM" id="CLU_2824883_0_0_0"/>
<dbReference type="InParanoid" id="Q8RFH1"/>
<organism evidence="1">
    <name type="scientific">Fusobacterium nucleatum subsp. nucleatum (strain ATCC 25586 / DSM 15643 / BCRC 10681 / CIP 101130 / JCM 8532 / KCTC 2640 / LMG 13131 / VPI 4355)</name>
    <dbReference type="NCBI Taxonomy" id="190304"/>
    <lineage>
        <taxon>Bacteria</taxon>
        <taxon>Fusobacteriati</taxon>
        <taxon>Fusobacteriota</taxon>
        <taxon>Fusobacteriia</taxon>
        <taxon>Fusobacteriales</taxon>
        <taxon>Fusobacteriaceae</taxon>
        <taxon>Fusobacterium</taxon>
    </lineage>
</organism>
<dbReference type="STRING" id="190304.FN0727"/>
<dbReference type="EnsemblBacteria" id="AAL94923">
    <property type="protein sequence ID" value="AAL94923"/>
    <property type="gene ID" value="FN0727"/>
</dbReference>
<evidence type="ECO:0000313" key="3">
    <source>
        <dbReference type="Proteomes" id="UP000241660"/>
    </source>
</evidence>
<dbReference type="AlphaFoldDB" id="Q8RFH1"/>
<dbReference type="EMBL" id="AE009951">
    <property type="protein sequence ID" value="AAL94923.1"/>
    <property type="molecule type" value="Genomic_DNA"/>
</dbReference>
<protein>
    <submittedName>
        <fullName evidence="1">Uncharacterized protein</fullName>
    </submittedName>
</protein>
<dbReference type="KEGG" id="fnu:FN0727"/>
<sequence length="66" mass="8060">MMKKMKNNMLDFIHVLMMCINFKKNYTYIIKKELREMYKLPVENLDLNRIDIFKQLVKAKESLGIF</sequence>
<evidence type="ECO:0000313" key="2">
    <source>
        <dbReference type="EMBL" id="AVQ15126.1"/>
    </source>
</evidence>
<dbReference type="PATRIC" id="fig|190304.8.peg.1290"/>